<organism evidence="2">
    <name type="scientific">marine sediment metagenome</name>
    <dbReference type="NCBI Taxonomy" id="412755"/>
    <lineage>
        <taxon>unclassified sequences</taxon>
        <taxon>metagenomes</taxon>
        <taxon>ecological metagenomes</taxon>
    </lineage>
</organism>
<dbReference type="Gene3D" id="3.40.109.10">
    <property type="entry name" value="NADH Oxidase"/>
    <property type="match status" value="1"/>
</dbReference>
<sequence length="54" mass="5855">MEVGHVGENIHLQAVALGLATVEVGAFDDEEVREVLGVEEQIKPLYIMPIGKPL</sequence>
<dbReference type="GO" id="GO:0016491">
    <property type="term" value="F:oxidoreductase activity"/>
    <property type="evidence" value="ECO:0007669"/>
    <property type="project" value="InterPro"/>
</dbReference>
<feature type="domain" description="Nitroreductase" evidence="1">
    <location>
        <begin position="1"/>
        <end position="52"/>
    </location>
</feature>
<accession>X1JRD8</accession>
<gene>
    <name evidence="2" type="ORF">S06H3_04256</name>
</gene>
<dbReference type="AlphaFoldDB" id="X1JRD8"/>
<comment type="caution">
    <text evidence="2">The sequence shown here is derived from an EMBL/GenBank/DDBJ whole genome shotgun (WGS) entry which is preliminary data.</text>
</comment>
<proteinExistence type="predicted"/>
<dbReference type="InterPro" id="IPR052544">
    <property type="entry name" value="Bacteriocin_Proc_Enz"/>
</dbReference>
<reference evidence="2" key="1">
    <citation type="journal article" date="2014" name="Front. Microbiol.">
        <title>High frequency of phylogenetically diverse reductive dehalogenase-homologous genes in deep subseafloor sedimentary metagenomes.</title>
        <authorList>
            <person name="Kawai M."/>
            <person name="Futagami T."/>
            <person name="Toyoda A."/>
            <person name="Takaki Y."/>
            <person name="Nishi S."/>
            <person name="Hori S."/>
            <person name="Arai W."/>
            <person name="Tsubouchi T."/>
            <person name="Morono Y."/>
            <person name="Uchiyama I."/>
            <person name="Ito T."/>
            <person name="Fujiyama A."/>
            <person name="Inagaki F."/>
            <person name="Takami H."/>
        </authorList>
    </citation>
    <scope>NUCLEOTIDE SEQUENCE</scope>
    <source>
        <strain evidence="2">Expedition CK06-06</strain>
    </source>
</reference>
<dbReference type="InterPro" id="IPR029479">
    <property type="entry name" value="Nitroreductase"/>
</dbReference>
<dbReference type="PANTHER" id="PTHR43745">
    <property type="entry name" value="NITROREDUCTASE MJ1384-RELATED"/>
    <property type="match status" value="1"/>
</dbReference>
<evidence type="ECO:0000259" key="1">
    <source>
        <dbReference type="Pfam" id="PF00881"/>
    </source>
</evidence>
<evidence type="ECO:0000313" key="2">
    <source>
        <dbReference type="EMBL" id="GAH96632.1"/>
    </source>
</evidence>
<dbReference type="PANTHER" id="PTHR43745:SF2">
    <property type="entry name" value="NITROREDUCTASE MJ1384-RELATED"/>
    <property type="match status" value="1"/>
</dbReference>
<protein>
    <recommendedName>
        <fullName evidence="1">Nitroreductase domain-containing protein</fullName>
    </recommendedName>
</protein>
<dbReference type="EMBL" id="BARV01001473">
    <property type="protein sequence ID" value="GAH96632.1"/>
    <property type="molecule type" value="Genomic_DNA"/>
</dbReference>
<dbReference type="Pfam" id="PF00881">
    <property type="entry name" value="Nitroreductase"/>
    <property type="match status" value="1"/>
</dbReference>
<dbReference type="InterPro" id="IPR000415">
    <property type="entry name" value="Nitroreductase-like"/>
</dbReference>
<dbReference type="SUPFAM" id="SSF55469">
    <property type="entry name" value="FMN-dependent nitroreductase-like"/>
    <property type="match status" value="1"/>
</dbReference>
<name>X1JRD8_9ZZZZ</name>